<dbReference type="GO" id="GO:0005667">
    <property type="term" value="C:transcription regulator complex"/>
    <property type="evidence" value="ECO:0007669"/>
    <property type="project" value="TreeGrafter"/>
</dbReference>
<evidence type="ECO:0000313" key="6">
    <source>
        <dbReference type="Proteomes" id="UP001178508"/>
    </source>
</evidence>
<feature type="region of interest" description="Disordered" evidence="2">
    <location>
        <begin position="142"/>
        <end position="163"/>
    </location>
</feature>
<dbReference type="SMART" id="SM00595">
    <property type="entry name" value="MADF"/>
    <property type="match status" value="1"/>
</dbReference>
<dbReference type="Pfam" id="PF02944">
    <property type="entry name" value="BESS"/>
    <property type="match status" value="1"/>
</dbReference>
<dbReference type="EMBL" id="OY660880">
    <property type="protein sequence ID" value="CAJ1077739.1"/>
    <property type="molecule type" value="Genomic_DNA"/>
</dbReference>
<organism evidence="5 6">
    <name type="scientific">Xyrichtys novacula</name>
    <name type="common">Pearly razorfish</name>
    <name type="synonym">Hemipteronotus novacula</name>
    <dbReference type="NCBI Taxonomy" id="13765"/>
    <lineage>
        <taxon>Eukaryota</taxon>
        <taxon>Metazoa</taxon>
        <taxon>Chordata</taxon>
        <taxon>Craniata</taxon>
        <taxon>Vertebrata</taxon>
        <taxon>Euteleostomi</taxon>
        <taxon>Actinopterygii</taxon>
        <taxon>Neopterygii</taxon>
        <taxon>Teleostei</taxon>
        <taxon>Neoteleostei</taxon>
        <taxon>Acanthomorphata</taxon>
        <taxon>Eupercaria</taxon>
        <taxon>Labriformes</taxon>
        <taxon>Labridae</taxon>
        <taxon>Xyrichtys</taxon>
    </lineage>
</organism>
<evidence type="ECO:0000259" key="4">
    <source>
        <dbReference type="PROSITE" id="PS51031"/>
    </source>
</evidence>
<dbReference type="InterPro" id="IPR004210">
    <property type="entry name" value="BESS_motif"/>
</dbReference>
<dbReference type="PROSITE" id="PS51029">
    <property type="entry name" value="MADF"/>
    <property type="match status" value="1"/>
</dbReference>
<dbReference type="PANTHER" id="PTHR12243">
    <property type="entry name" value="MADF DOMAIN TRANSCRIPTION FACTOR"/>
    <property type="match status" value="1"/>
</dbReference>
<accession>A0AAV1GYW1</accession>
<dbReference type="PROSITE" id="PS51031">
    <property type="entry name" value="BESS"/>
    <property type="match status" value="1"/>
</dbReference>
<dbReference type="Pfam" id="PF10545">
    <property type="entry name" value="MADF_DNA_bdg"/>
    <property type="match status" value="1"/>
</dbReference>
<evidence type="ECO:0000313" key="5">
    <source>
        <dbReference type="EMBL" id="CAJ1077739.1"/>
    </source>
</evidence>
<proteinExistence type="predicted"/>
<dbReference type="PANTHER" id="PTHR12243:SF48">
    <property type="entry name" value="MADF DOMAIN-CONTAINING PROTEIN"/>
    <property type="match status" value="1"/>
</dbReference>
<dbReference type="AlphaFoldDB" id="A0AAV1GYW1"/>
<feature type="compositionally biased region" description="Low complexity" evidence="2">
    <location>
        <begin position="143"/>
        <end position="152"/>
    </location>
</feature>
<comment type="subcellular location">
    <subcellularLocation>
        <location evidence="1">Nucleus</location>
    </subcellularLocation>
</comment>
<dbReference type="Proteomes" id="UP001178508">
    <property type="component" value="Chromosome 17"/>
</dbReference>
<gene>
    <name evidence="5" type="ORF">XNOV1_A036745</name>
</gene>
<feature type="domain" description="BESS" evidence="4">
    <location>
        <begin position="312"/>
        <end position="351"/>
    </location>
</feature>
<dbReference type="GO" id="GO:0005634">
    <property type="term" value="C:nucleus"/>
    <property type="evidence" value="ECO:0007669"/>
    <property type="project" value="UniProtKB-SubCell"/>
</dbReference>
<keyword evidence="6" id="KW-1185">Reference proteome</keyword>
<protein>
    <submittedName>
        <fullName evidence="5">Uncharacterized protein LOC117808902 isoform X1</fullName>
    </submittedName>
</protein>
<sequence length="356" mass="40741">MEYKLIMAVSGFPSLYDPSCVTYRDLNMRSDSWKQVSAMVGVPESECRRKWKMLRDQHRRERQREKDRRESGIGLMNYRPWRYSAILSFLNPFIDARAAGTNGWALDPQPPYLQPSEMVGCSTTTETRSDDDDNFAIAVADATTTTSSSSSSEFVQRKRPSSANTDVIRLKEAKIEMISETAATDDGVQTQHVQQGNVRELFETIMQSVTSLAASLASSQSSSQLSDQLMPPSPEQQTHRSLWQSRMNQLKTEEQEVIDAELLDQADGEEEFHTTSPRPTRVWRRNTEGLLEEFLRRKETREAQKERDVDKRDDVTLYLLSLAPAMRRLSAEKQSWLRTKIQQIVHEAEFGATNFS</sequence>
<name>A0AAV1GYW1_XYRNO</name>
<keyword evidence="1" id="KW-0539">Nucleus</keyword>
<evidence type="ECO:0000256" key="2">
    <source>
        <dbReference type="SAM" id="MobiDB-lite"/>
    </source>
</evidence>
<dbReference type="GO" id="GO:0006357">
    <property type="term" value="P:regulation of transcription by RNA polymerase II"/>
    <property type="evidence" value="ECO:0007669"/>
    <property type="project" value="TreeGrafter"/>
</dbReference>
<dbReference type="InterPro" id="IPR039353">
    <property type="entry name" value="TF_Adf1"/>
</dbReference>
<dbReference type="GO" id="GO:0003677">
    <property type="term" value="F:DNA binding"/>
    <property type="evidence" value="ECO:0007669"/>
    <property type="project" value="InterPro"/>
</dbReference>
<evidence type="ECO:0000256" key="1">
    <source>
        <dbReference type="PROSITE-ProRule" id="PRU00371"/>
    </source>
</evidence>
<reference evidence="5" key="1">
    <citation type="submission" date="2023-08" db="EMBL/GenBank/DDBJ databases">
        <authorList>
            <person name="Alioto T."/>
            <person name="Alioto T."/>
            <person name="Gomez Garrido J."/>
        </authorList>
    </citation>
    <scope>NUCLEOTIDE SEQUENCE</scope>
</reference>
<feature type="domain" description="MADF" evidence="3">
    <location>
        <begin position="4"/>
        <end position="95"/>
    </location>
</feature>
<evidence type="ECO:0000259" key="3">
    <source>
        <dbReference type="PROSITE" id="PS51029"/>
    </source>
</evidence>
<dbReference type="InterPro" id="IPR006578">
    <property type="entry name" value="MADF-dom"/>
</dbReference>